<evidence type="ECO:0000313" key="2">
    <source>
        <dbReference type="Proteomes" id="UP000317374"/>
    </source>
</evidence>
<organism evidence="1 2">
    <name type="scientific">Klebsiella huaxiensis</name>
    <dbReference type="NCBI Taxonomy" id="2153354"/>
    <lineage>
        <taxon>Bacteria</taxon>
        <taxon>Pseudomonadati</taxon>
        <taxon>Pseudomonadota</taxon>
        <taxon>Gammaproteobacteria</taxon>
        <taxon>Enterobacterales</taxon>
        <taxon>Enterobacteriaceae</taxon>
        <taxon>Klebsiella/Raoultella group</taxon>
        <taxon>Klebsiella</taxon>
    </lineage>
</organism>
<name>A0A564N297_9ENTR</name>
<gene>
    <name evidence="1" type="ORF">SB6422_01626</name>
</gene>
<protein>
    <submittedName>
        <fullName evidence="1">Uncharacterized protein</fullName>
    </submittedName>
</protein>
<accession>A0A564N297</accession>
<sequence>MNGNNNHHFYKTNINGFSKNNLLNRESIYLYSIHASKPAAFPPLKKVGQIQRL</sequence>
<evidence type="ECO:0000313" key="1">
    <source>
        <dbReference type="EMBL" id="VUS67136.1"/>
    </source>
</evidence>
<dbReference type="AlphaFoldDB" id="A0A564N297"/>
<reference evidence="1 2" key="1">
    <citation type="submission" date="2019-07" db="EMBL/GenBank/DDBJ databases">
        <authorList>
            <person name="Brisse S."/>
            <person name="Rodrigues C."/>
            <person name="Thorpe H."/>
        </authorList>
    </citation>
    <scope>NUCLEOTIDE SEQUENCE [LARGE SCALE GENOMIC DNA]</scope>
    <source>
        <strain evidence="1">SB6422</strain>
    </source>
</reference>
<dbReference type="Proteomes" id="UP000317374">
    <property type="component" value="Unassembled WGS sequence"/>
</dbReference>
<proteinExistence type="predicted"/>
<dbReference type="EMBL" id="CABGGW010000023">
    <property type="protein sequence ID" value="VUS67136.1"/>
    <property type="molecule type" value="Genomic_DNA"/>
</dbReference>